<sequence length="269" mass="29884">MKKFYSLLILSLVIFIISNEVNAQTLYVSSSVGANLRSGPGTNNTVIATIPQNGQVIVVGKEGSWTKVRYNGNTGYVSSSLLSENQTKSSSNTQRSSANRNSSSQSRSGSRSYGGSGYTTALGLRGGFTSGISFKHFTNPNGAIELVLGSRWHGISLSGMYQWHKPGAFGVSELSWVYGLGARLGFYDGYYYYYHPRRGRCRDPWDPRCDSYYYNRNFTAVGLLGIGGLEYQFKEIPLTISLDLIPYFYFNHWRGSFLDGSVSVRYIIK</sequence>
<dbReference type="Proteomes" id="UP000240708">
    <property type="component" value="Unassembled WGS sequence"/>
</dbReference>
<feature type="compositionally biased region" description="Low complexity" evidence="1">
    <location>
        <begin position="89"/>
        <end position="111"/>
    </location>
</feature>
<dbReference type="OrthoDB" id="978645at2"/>
<dbReference type="EMBL" id="PYGF01000001">
    <property type="protein sequence ID" value="PSL07725.1"/>
    <property type="molecule type" value="Genomic_DNA"/>
</dbReference>
<dbReference type="PANTHER" id="PTHR34408:SF1">
    <property type="entry name" value="GLYCOSYL HYDROLASE FAMILY 19 DOMAIN-CONTAINING PROTEIN HI_1415"/>
    <property type="match status" value="1"/>
</dbReference>
<protein>
    <submittedName>
        <fullName evidence="4">SH3 domain-containing protein</fullName>
    </submittedName>
</protein>
<feature type="domain" description="SH3b" evidence="3">
    <location>
        <begin position="23"/>
        <end position="86"/>
    </location>
</feature>
<name>A0A2P8EE21_9BACT</name>
<dbReference type="RefSeq" id="WP_106565780.1">
    <property type="nucleotide sequence ID" value="NZ_PYGF01000001.1"/>
</dbReference>
<dbReference type="InterPro" id="IPR052354">
    <property type="entry name" value="Cell_Wall_Dynamics_Protein"/>
</dbReference>
<feature type="region of interest" description="Disordered" evidence="1">
    <location>
        <begin position="81"/>
        <end position="114"/>
    </location>
</feature>
<dbReference type="SMART" id="SM00287">
    <property type="entry name" value="SH3b"/>
    <property type="match status" value="1"/>
</dbReference>
<organism evidence="4 5">
    <name type="scientific">Cecembia rubra</name>
    <dbReference type="NCBI Taxonomy" id="1485585"/>
    <lineage>
        <taxon>Bacteria</taxon>
        <taxon>Pseudomonadati</taxon>
        <taxon>Bacteroidota</taxon>
        <taxon>Cytophagia</taxon>
        <taxon>Cytophagales</taxon>
        <taxon>Cyclobacteriaceae</taxon>
        <taxon>Cecembia</taxon>
    </lineage>
</organism>
<dbReference type="Gene3D" id="2.30.30.40">
    <property type="entry name" value="SH3 Domains"/>
    <property type="match status" value="1"/>
</dbReference>
<feature type="signal peptide" evidence="2">
    <location>
        <begin position="1"/>
        <end position="23"/>
    </location>
</feature>
<evidence type="ECO:0000256" key="2">
    <source>
        <dbReference type="SAM" id="SignalP"/>
    </source>
</evidence>
<evidence type="ECO:0000313" key="5">
    <source>
        <dbReference type="Proteomes" id="UP000240708"/>
    </source>
</evidence>
<keyword evidence="2" id="KW-0732">Signal</keyword>
<dbReference type="AlphaFoldDB" id="A0A2P8EE21"/>
<comment type="caution">
    <text evidence="4">The sequence shown here is derived from an EMBL/GenBank/DDBJ whole genome shotgun (WGS) entry which is preliminary data.</text>
</comment>
<feature type="chain" id="PRO_5015189604" evidence="2">
    <location>
        <begin position="24"/>
        <end position="269"/>
    </location>
</feature>
<accession>A0A2P8EE21</accession>
<proteinExistence type="predicted"/>
<evidence type="ECO:0000259" key="3">
    <source>
        <dbReference type="PROSITE" id="PS51781"/>
    </source>
</evidence>
<dbReference type="InterPro" id="IPR003646">
    <property type="entry name" value="SH3-like_bac-type"/>
</dbReference>
<keyword evidence="5" id="KW-1185">Reference proteome</keyword>
<evidence type="ECO:0000313" key="4">
    <source>
        <dbReference type="EMBL" id="PSL07725.1"/>
    </source>
</evidence>
<reference evidence="4 5" key="1">
    <citation type="submission" date="2018-03" db="EMBL/GenBank/DDBJ databases">
        <title>Genomic Encyclopedia of Archaeal and Bacterial Type Strains, Phase II (KMG-II): from individual species to whole genera.</title>
        <authorList>
            <person name="Goeker M."/>
        </authorList>
    </citation>
    <scope>NUCLEOTIDE SEQUENCE [LARGE SCALE GENOMIC DNA]</scope>
    <source>
        <strain evidence="4 5">DSM 28057</strain>
    </source>
</reference>
<evidence type="ECO:0000256" key="1">
    <source>
        <dbReference type="SAM" id="MobiDB-lite"/>
    </source>
</evidence>
<dbReference type="PANTHER" id="PTHR34408">
    <property type="entry name" value="FAMILY PROTEIN, PUTATIVE-RELATED"/>
    <property type="match status" value="1"/>
</dbReference>
<dbReference type="Pfam" id="PF08239">
    <property type="entry name" value="SH3_3"/>
    <property type="match status" value="1"/>
</dbReference>
<dbReference type="PROSITE" id="PS51781">
    <property type="entry name" value="SH3B"/>
    <property type="match status" value="1"/>
</dbReference>
<gene>
    <name evidence="4" type="ORF">CLV48_101663</name>
</gene>